<organism evidence="3 4">
    <name type="scientific">Noviherbaspirillum pedocola</name>
    <dbReference type="NCBI Taxonomy" id="2801341"/>
    <lineage>
        <taxon>Bacteria</taxon>
        <taxon>Pseudomonadati</taxon>
        <taxon>Pseudomonadota</taxon>
        <taxon>Betaproteobacteria</taxon>
        <taxon>Burkholderiales</taxon>
        <taxon>Oxalobacteraceae</taxon>
        <taxon>Noviherbaspirillum</taxon>
    </lineage>
</organism>
<dbReference type="AlphaFoldDB" id="A0A934SYQ4"/>
<dbReference type="Gene3D" id="3.40.50.720">
    <property type="entry name" value="NAD(P)-binding Rossmann-like Domain"/>
    <property type="match status" value="1"/>
</dbReference>
<name>A0A934SYQ4_9BURK</name>
<dbReference type="NCBIfam" id="NF005449">
    <property type="entry name" value="PRK07041.1"/>
    <property type="match status" value="1"/>
</dbReference>
<accession>A0A934SYQ4</accession>
<dbReference type="PRINTS" id="PR00081">
    <property type="entry name" value="GDHRDH"/>
</dbReference>
<evidence type="ECO:0000256" key="1">
    <source>
        <dbReference type="ARBA" id="ARBA00006484"/>
    </source>
</evidence>
<dbReference type="InterPro" id="IPR036291">
    <property type="entry name" value="NAD(P)-bd_dom_sf"/>
</dbReference>
<dbReference type="GO" id="GO:0016491">
    <property type="term" value="F:oxidoreductase activity"/>
    <property type="evidence" value="ECO:0007669"/>
    <property type="project" value="UniProtKB-KW"/>
</dbReference>
<dbReference type="PANTHER" id="PTHR43477">
    <property type="entry name" value="DIHYDROANTICAPSIN 7-DEHYDROGENASE"/>
    <property type="match status" value="1"/>
</dbReference>
<dbReference type="Pfam" id="PF13561">
    <property type="entry name" value="adh_short_C2"/>
    <property type="match status" value="1"/>
</dbReference>
<sequence>MRTFTNSRVLVIGGSSGIGLATARAAADAGACVTVAARSPDKLDAAVRALGPRALGARLDITDVHAVQDYFRACGAWDHVVVTAAATKSGTIRELDIEDAYAAMDSKFWGAYHVARACSIGPGGSLTLVSGVFSRRPSRNAVLQGAINAALEGLARGLALELAPVRVNVVSPSVTDTPLWNKLDEAARAAKYADAAARFPAGRIGQPEDIAAAILYAAANPYSTGATICVDGGDALV</sequence>
<protein>
    <submittedName>
        <fullName evidence="3">SDR family oxidoreductase</fullName>
    </submittedName>
</protein>
<dbReference type="InterPro" id="IPR051122">
    <property type="entry name" value="SDR_DHRS6-like"/>
</dbReference>
<dbReference type="SUPFAM" id="SSF51735">
    <property type="entry name" value="NAD(P)-binding Rossmann-fold domains"/>
    <property type="match status" value="1"/>
</dbReference>
<proteinExistence type="inferred from homology"/>
<keyword evidence="2" id="KW-0560">Oxidoreductase</keyword>
<dbReference type="InterPro" id="IPR002347">
    <property type="entry name" value="SDR_fam"/>
</dbReference>
<dbReference type="Proteomes" id="UP000622890">
    <property type="component" value="Unassembled WGS sequence"/>
</dbReference>
<dbReference type="PANTHER" id="PTHR43477:SF1">
    <property type="entry name" value="DIHYDROANTICAPSIN 7-DEHYDROGENASE"/>
    <property type="match status" value="1"/>
</dbReference>
<reference evidence="3" key="1">
    <citation type="submission" date="2021-01" db="EMBL/GenBank/DDBJ databases">
        <title>Genome sequence of strain Noviherbaspirillum sp. DKR-6.</title>
        <authorList>
            <person name="Chaudhary D.K."/>
        </authorList>
    </citation>
    <scope>NUCLEOTIDE SEQUENCE</scope>
    <source>
        <strain evidence="3">DKR-6</strain>
    </source>
</reference>
<comment type="similarity">
    <text evidence="1">Belongs to the short-chain dehydrogenases/reductases (SDR) family.</text>
</comment>
<gene>
    <name evidence="3" type="ORF">JJB74_12200</name>
</gene>
<dbReference type="RefSeq" id="WP_200592141.1">
    <property type="nucleotide sequence ID" value="NZ_JAEPBG010000004.1"/>
</dbReference>
<comment type="caution">
    <text evidence="3">The sequence shown here is derived from an EMBL/GenBank/DDBJ whole genome shotgun (WGS) entry which is preliminary data.</text>
</comment>
<dbReference type="EMBL" id="JAEPBG010000004">
    <property type="protein sequence ID" value="MBK4735377.1"/>
    <property type="molecule type" value="Genomic_DNA"/>
</dbReference>
<evidence type="ECO:0000256" key="2">
    <source>
        <dbReference type="ARBA" id="ARBA00023002"/>
    </source>
</evidence>
<evidence type="ECO:0000313" key="4">
    <source>
        <dbReference type="Proteomes" id="UP000622890"/>
    </source>
</evidence>
<evidence type="ECO:0000313" key="3">
    <source>
        <dbReference type="EMBL" id="MBK4735377.1"/>
    </source>
</evidence>
<keyword evidence="4" id="KW-1185">Reference proteome</keyword>